<comment type="caution">
    <text evidence="1">The sequence shown here is derived from an EMBL/GenBank/DDBJ whole genome shotgun (WGS) entry which is preliminary data.</text>
</comment>
<organism evidence="1 2">
    <name type="scientific">Euplotes crassus</name>
    <dbReference type="NCBI Taxonomy" id="5936"/>
    <lineage>
        <taxon>Eukaryota</taxon>
        <taxon>Sar</taxon>
        <taxon>Alveolata</taxon>
        <taxon>Ciliophora</taxon>
        <taxon>Intramacronucleata</taxon>
        <taxon>Spirotrichea</taxon>
        <taxon>Hypotrichia</taxon>
        <taxon>Euplotida</taxon>
        <taxon>Euplotidae</taxon>
        <taxon>Moneuplotes</taxon>
    </lineage>
</organism>
<sequence>MNLYVQTNQEFPQNGVTLDQNMCQCDLKQHLNFQALQYGQIDPGVVQNDQPMSYYYPSYPMLPLNSVTQELNEQTKTDLSKQKRRNRTRKDFPLPLVLNKDSTNSSDCSKLQKEPTTRVNHNELMLDQNSHYEVPFKNLANEFRKSHKGRKRKCYLEAKNVKEFMLDFVKPQWEAHLKCLSDRERNLGIMNKGSKYVWTQLLKDIQKFYRLMFRLRFHRCDKRNDGNQEVIIDSILGELGMRCSGYDAKEVFQYFYSVLTKLRKSKNSESEEFTKTFTKVFEDDSRENIEAFINHELSRKFLKFFILNFGEDYIERMNGSFKKEVREAIGYLANEYGLPNSLHYNY</sequence>
<evidence type="ECO:0000313" key="2">
    <source>
        <dbReference type="Proteomes" id="UP001295684"/>
    </source>
</evidence>
<reference evidence="1" key="1">
    <citation type="submission" date="2023-07" db="EMBL/GenBank/DDBJ databases">
        <authorList>
            <consortium name="AG Swart"/>
            <person name="Singh M."/>
            <person name="Singh A."/>
            <person name="Seah K."/>
            <person name="Emmerich C."/>
        </authorList>
    </citation>
    <scope>NUCLEOTIDE SEQUENCE</scope>
    <source>
        <strain evidence="1">DP1</strain>
    </source>
</reference>
<dbReference type="AlphaFoldDB" id="A0AAD1XHY6"/>
<accession>A0AAD1XHY6</accession>
<keyword evidence="2" id="KW-1185">Reference proteome</keyword>
<dbReference type="EMBL" id="CAMPGE010014348">
    <property type="protein sequence ID" value="CAI2373023.1"/>
    <property type="molecule type" value="Genomic_DNA"/>
</dbReference>
<name>A0AAD1XHY6_EUPCR</name>
<gene>
    <name evidence="1" type="ORF">ECRASSUSDP1_LOCUS14361</name>
</gene>
<evidence type="ECO:0000313" key="1">
    <source>
        <dbReference type="EMBL" id="CAI2373023.1"/>
    </source>
</evidence>
<protein>
    <submittedName>
        <fullName evidence="1">Uncharacterized protein</fullName>
    </submittedName>
</protein>
<dbReference type="Proteomes" id="UP001295684">
    <property type="component" value="Unassembled WGS sequence"/>
</dbReference>
<proteinExistence type="predicted"/>